<dbReference type="InterPro" id="IPR036779">
    <property type="entry name" value="LysM_dom_sf"/>
</dbReference>
<dbReference type="SUPFAM" id="SSF54106">
    <property type="entry name" value="LysM domain"/>
    <property type="match status" value="1"/>
</dbReference>
<feature type="transmembrane region" description="Helical" evidence="2">
    <location>
        <begin position="55"/>
        <end position="81"/>
    </location>
</feature>
<feature type="region of interest" description="Disordered" evidence="1">
    <location>
        <begin position="20"/>
        <end position="45"/>
    </location>
</feature>
<keyword evidence="2" id="KW-0812">Transmembrane</keyword>
<evidence type="ECO:0000256" key="2">
    <source>
        <dbReference type="SAM" id="Phobius"/>
    </source>
</evidence>
<keyword evidence="2" id="KW-0472">Membrane</keyword>
<name>A0A5C1YE55_9MICO</name>
<dbReference type="PROSITE" id="PS51782">
    <property type="entry name" value="LYSM"/>
    <property type="match status" value="1"/>
</dbReference>
<sequence>MSSFAATGSIGGYAPPPPAVLSSATSSQAGASPVSGPGTPLAPRTRLRLTRRGRVVLTAVAGVPIALFTAMAVLGAGAAAADTDPVRGATSFRTVTVATGDTLWELAESIAPGEDPREIIDEIVRLNGLRDAIQPGQQLALPVFE</sequence>
<dbReference type="Gene3D" id="3.10.350.10">
    <property type="entry name" value="LysM domain"/>
    <property type="match status" value="1"/>
</dbReference>
<keyword evidence="2" id="KW-1133">Transmembrane helix</keyword>
<dbReference type="Pfam" id="PF01476">
    <property type="entry name" value="LysM"/>
    <property type="match status" value="1"/>
</dbReference>
<dbReference type="InterPro" id="IPR018392">
    <property type="entry name" value="LysM"/>
</dbReference>
<dbReference type="RefSeq" id="WP_149159311.1">
    <property type="nucleotide sequence ID" value="NZ_CP043505.1"/>
</dbReference>
<accession>A0A5C1YE55</accession>
<dbReference type="KEGG" id="ail:FLP10_01795"/>
<evidence type="ECO:0000313" key="5">
    <source>
        <dbReference type="Proteomes" id="UP000324678"/>
    </source>
</evidence>
<keyword evidence="5" id="KW-1185">Reference proteome</keyword>
<feature type="domain" description="LysM" evidence="3">
    <location>
        <begin position="93"/>
        <end position="141"/>
    </location>
</feature>
<proteinExistence type="predicted"/>
<dbReference type="OrthoDB" id="5084290at2"/>
<evidence type="ECO:0000313" key="4">
    <source>
        <dbReference type="EMBL" id="QEO13287.1"/>
    </source>
</evidence>
<dbReference type="SMART" id="SM00257">
    <property type="entry name" value="LysM"/>
    <property type="match status" value="1"/>
</dbReference>
<protein>
    <submittedName>
        <fullName evidence="4">LysM peptidoglycan-binding domain-containing protein</fullName>
    </submittedName>
</protein>
<dbReference type="AlphaFoldDB" id="A0A5C1YE55"/>
<gene>
    <name evidence="4" type="ORF">FLP10_01795</name>
</gene>
<organism evidence="4 5">
    <name type="scientific">Agromyces intestinalis</name>
    <dbReference type="NCBI Taxonomy" id="2592652"/>
    <lineage>
        <taxon>Bacteria</taxon>
        <taxon>Bacillati</taxon>
        <taxon>Actinomycetota</taxon>
        <taxon>Actinomycetes</taxon>
        <taxon>Micrococcales</taxon>
        <taxon>Microbacteriaceae</taxon>
        <taxon>Agromyces</taxon>
    </lineage>
</organism>
<evidence type="ECO:0000259" key="3">
    <source>
        <dbReference type="PROSITE" id="PS51782"/>
    </source>
</evidence>
<dbReference type="Proteomes" id="UP000324678">
    <property type="component" value="Chromosome"/>
</dbReference>
<evidence type="ECO:0000256" key="1">
    <source>
        <dbReference type="SAM" id="MobiDB-lite"/>
    </source>
</evidence>
<reference evidence="4 5" key="1">
    <citation type="submission" date="2019-09" db="EMBL/GenBank/DDBJ databases">
        <title>Genome sequencing of strain KACC 19306.</title>
        <authorList>
            <person name="Heo J."/>
            <person name="Kim S.-J."/>
            <person name="Kim J.-S."/>
            <person name="Hong S.-B."/>
            <person name="Kwon S.-W."/>
        </authorList>
    </citation>
    <scope>NUCLEOTIDE SEQUENCE [LARGE SCALE GENOMIC DNA]</scope>
    <source>
        <strain evidence="4 5">KACC 19306</strain>
    </source>
</reference>
<dbReference type="EMBL" id="CP043505">
    <property type="protein sequence ID" value="QEO13287.1"/>
    <property type="molecule type" value="Genomic_DNA"/>
</dbReference>